<reference evidence="2 3" key="1">
    <citation type="submission" date="2016-11" db="EMBL/GenBank/DDBJ databases">
        <authorList>
            <person name="Jaros S."/>
            <person name="Januszkiewicz K."/>
            <person name="Wedrychowicz H."/>
        </authorList>
    </citation>
    <scope>NUCLEOTIDE SEQUENCE [LARGE SCALE GENOMIC DNA]</scope>
    <source>
        <strain evidence="2">NCIMB 2154T</strain>
    </source>
</reference>
<dbReference type="Pfam" id="PF10988">
    <property type="entry name" value="DUF2807"/>
    <property type="match status" value="1"/>
</dbReference>
<proteinExistence type="predicted"/>
<dbReference type="KEGG" id="tmar:MARIT_0004"/>
<dbReference type="Proteomes" id="UP000231564">
    <property type="component" value="Chromosome MARIT"/>
</dbReference>
<evidence type="ECO:0000313" key="3">
    <source>
        <dbReference type="Proteomes" id="UP000231564"/>
    </source>
</evidence>
<dbReference type="Gene3D" id="2.160.20.120">
    <property type="match status" value="1"/>
</dbReference>
<dbReference type="InterPro" id="IPR021255">
    <property type="entry name" value="DUF2807"/>
</dbReference>
<dbReference type="AlphaFoldDB" id="A0A2H1E5L3"/>
<protein>
    <recommendedName>
        <fullName evidence="1">Putative auto-transporter adhesin head GIN domain-containing protein</fullName>
    </recommendedName>
</protein>
<accession>A0A2H1E5L3</accession>
<name>A0A2H1E5L3_9FLAO</name>
<feature type="domain" description="Putative auto-transporter adhesin head GIN" evidence="1">
    <location>
        <begin position="51"/>
        <end position="231"/>
    </location>
</feature>
<evidence type="ECO:0000313" key="2">
    <source>
        <dbReference type="EMBL" id="SFZ79925.1"/>
    </source>
</evidence>
<dbReference type="STRING" id="1349785.GCA_000509405_00920"/>
<gene>
    <name evidence="2" type="ORF">MARIT_0004</name>
</gene>
<keyword evidence="3" id="KW-1185">Reference proteome</keyword>
<sequence length="248" mass="27041">MRYFFLIKPVGIIIDLVSNNVKVMKKTAFLGLFLITALVSAQTTISKHLGDFSTLKVYNGIDVELIKSNEQKLEITGEKAEKVKVKNDGVTLKILLRFPETTADKKVYVKLYFKDDIQIIDANEGATITGKGFKQQKIEVKVQEGAFMNLVVDIKHLKVKSSSGGVLKLSGVAKNQVVNVDLGGVYHGYNLTASEISIVKAASGAKAEIQASETLDLKVSFGGSIFYKGSPEVLKTKKVIGGIIEQRS</sequence>
<evidence type="ECO:0000259" key="1">
    <source>
        <dbReference type="Pfam" id="PF10988"/>
    </source>
</evidence>
<dbReference type="EMBL" id="LT634361">
    <property type="protein sequence ID" value="SFZ79925.1"/>
    <property type="molecule type" value="Genomic_DNA"/>
</dbReference>
<organism evidence="2 3">
    <name type="scientific">Tenacibaculum maritimum NCIMB 2154</name>
    <dbReference type="NCBI Taxonomy" id="1349785"/>
    <lineage>
        <taxon>Bacteria</taxon>
        <taxon>Pseudomonadati</taxon>
        <taxon>Bacteroidota</taxon>
        <taxon>Flavobacteriia</taxon>
        <taxon>Flavobacteriales</taxon>
        <taxon>Flavobacteriaceae</taxon>
        <taxon>Tenacibaculum</taxon>
    </lineage>
</organism>